<organism evidence="2 3">
    <name type="scientific">Sclerotinia sclerotiorum (strain ATCC 18683 / 1980 / Ss-1)</name>
    <name type="common">White mold</name>
    <name type="synonym">Whetzelinia sclerotiorum</name>
    <dbReference type="NCBI Taxonomy" id="665079"/>
    <lineage>
        <taxon>Eukaryota</taxon>
        <taxon>Fungi</taxon>
        <taxon>Dikarya</taxon>
        <taxon>Ascomycota</taxon>
        <taxon>Pezizomycotina</taxon>
        <taxon>Leotiomycetes</taxon>
        <taxon>Helotiales</taxon>
        <taxon>Sclerotiniaceae</taxon>
        <taxon>Sclerotinia</taxon>
    </lineage>
</organism>
<dbReference type="VEuPathDB" id="FungiDB:sscle_14g100020"/>
<dbReference type="RefSeq" id="XP_001590086.1">
    <property type="nucleotide sequence ID" value="XM_001590036.1"/>
</dbReference>
<evidence type="ECO:0000313" key="3">
    <source>
        <dbReference type="Proteomes" id="UP000177798"/>
    </source>
</evidence>
<protein>
    <submittedName>
        <fullName evidence="2">Uncharacterized protein</fullName>
    </submittedName>
</protein>
<dbReference type="EMBL" id="CP017827">
    <property type="protein sequence ID" value="APA15232.1"/>
    <property type="molecule type" value="Genomic_DNA"/>
</dbReference>
<evidence type="ECO:0000313" key="2">
    <source>
        <dbReference type="EMBL" id="APA15232.1"/>
    </source>
</evidence>
<dbReference type="KEGG" id="ssl:SS1G_08850"/>
<proteinExistence type="predicted"/>
<dbReference type="AlphaFoldDB" id="A0A1D9QK99"/>
<dbReference type="Proteomes" id="UP000177798">
    <property type="component" value="Chromosome 14"/>
</dbReference>
<gene>
    <name evidence="2" type="ORF">sscle_14g100020</name>
</gene>
<feature type="compositionally biased region" description="Polar residues" evidence="1">
    <location>
        <begin position="28"/>
        <end position="42"/>
    </location>
</feature>
<reference evidence="3" key="1">
    <citation type="journal article" date="2017" name="Genome Biol. Evol.">
        <title>The complete genome sequence of the phytopathogenic fungus Sclerotinia sclerotiorum reveals insights into the genome architecture of broad host range pathogens.</title>
        <authorList>
            <person name="Derbyshire M."/>
            <person name="Denton-Giles M."/>
            <person name="Hegedus D."/>
            <person name="Seifbarghy S."/>
            <person name="Rollins J."/>
            <person name="van Kan J."/>
            <person name="Seidl M.F."/>
            <person name="Faino L."/>
            <person name="Mbengue M."/>
            <person name="Navaud O."/>
            <person name="Raffaele S."/>
            <person name="Hammond-Kosack K."/>
            <person name="Heard S."/>
            <person name="Oliver R."/>
        </authorList>
    </citation>
    <scope>NUCLEOTIDE SEQUENCE [LARGE SCALE GENOMIC DNA]</scope>
    <source>
        <strain evidence="3">ATCC 18683 / 1980 / Ss-1</strain>
    </source>
</reference>
<dbReference type="OrthoDB" id="3560454at2759"/>
<feature type="region of interest" description="Disordered" evidence="1">
    <location>
        <begin position="28"/>
        <end position="51"/>
    </location>
</feature>
<sequence>MSRKKLSKLCHVRVRTQQNRAFRTSRSLRPSYNQMRGTSHPSTPREPTLFDPIESDQKACRLRGNQTRTAPARTLVTAPAHTIVPGPSCTIIRSTPRFSELFPILNITPHEFLCGPMFSMWRMWRHPQQEEDIDQMCEYLYRSEPKLLPTPWKVDDLLAHVIENDCNFHCSREEKEEEIEKWLDEVEEVDFVGRD</sequence>
<accession>A0A1D9QK99</accession>
<name>A0A1D9QK99_SCLS1</name>
<evidence type="ECO:0000256" key="1">
    <source>
        <dbReference type="SAM" id="MobiDB-lite"/>
    </source>
</evidence>